<keyword evidence="3" id="KW-1185">Reference proteome</keyword>
<sequence>MSLEDEQAVQVDLDLIANHPQSYCFLVNPSLCDRCNNHFVPDLQPYRYPKDLLEPLRFNVLPSETDASKTALFLQDVESELRRYDEELSRLRLLLQQLEIQRKELLKKADQHRSWLSPIRKLPVEVLQTIFLDTCFTGFFHGLIIQSTESEKAFCYAQAYELSCVSFHWKTVASGLPQLWSSLKVDVLELDTDPRPLLELYLDNSRVQPLDMEIRCRKHGIALRDNRSLKDRLGKYGLRILKMLFEHIHRCEILSLDIEGEESELMDMVGSGLCMPNLHTLRTRLDDIHRAGHFFWESIRDNSPNLKVVRSETLLGTDVIRYENLTVLDVDWAYETSTDQIFQVLKCCKNIRSLSMQEVLIGEDPGLGQPVMLGALEELIITFAEAPNLIYTLFDNITTPSLKSLNISAGESAFDTEGVPRVWSSASLVTMLQRSGCAVQELVLQVPNNILDSEFREVLESCSTLTYLDVELKRAMQGRETFIYWLFHRLHLPSALNGAFGNHLELLSINEIGAQLDFQDVLDILDTVESRSRISRSRSDTRIAVLQRVLIGFGQLIGNTDLQSTLEERRQELQREGTRVTILPFLSDGRPTVYPRSDDVHISVV</sequence>
<dbReference type="Gene3D" id="3.80.10.10">
    <property type="entry name" value="Ribonuclease Inhibitor"/>
    <property type="match status" value="1"/>
</dbReference>
<dbReference type="Proteomes" id="UP001383192">
    <property type="component" value="Unassembled WGS sequence"/>
</dbReference>
<evidence type="ECO:0000313" key="2">
    <source>
        <dbReference type="EMBL" id="KAK7024146.1"/>
    </source>
</evidence>
<reference evidence="2 3" key="1">
    <citation type="submission" date="2024-01" db="EMBL/GenBank/DDBJ databases">
        <title>A draft genome for a cacao thread blight-causing isolate of Paramarasmius palmivorus.</title>
        <authorList>
            <person name="Baruah I.K."/>
            <person name="Bukari Y."/>
            <person name="Amoako-Attah I."/>
            <person name="Meinhardt L.W."/>
            <person name="Bailey B.A."/>
            <person name="Cohen S.P."/>
        </authorList>
    </citation>
    <scope>NUCLEOTIDE SEQUENCE [LARGE SCALE GENOMIC DNA]</scope>
    <source>
        <strain evidence="2 3">GH-12</strain>
    </source>
</reference>
<evidence type="ECO:0008006" key="4">
    <source>
        <dbReference type="Google" id="ProtNLM"/>
    </source>
</evidence>
<dbReference type="InterPro" id="IPR032675">
    <property type="entry name" value="LRR_dom_sf"/>
</dbReference>
<accession>A0AAW0BDH1</accession>
<proteinExistence type="predicted"/>
<name>A0AAW0BDH1_9AGAR</name>
<evidence type="ECO:0000256" key="1">
    <source>
        <dbReference type="SAM" id="Coils"/>
    </source>
</evidence>
<dbReference type="EMBL" id="JAYKXP010000131">
    <property type="protein sequence ID" value="KAK7024146.1"/>
    <property type="molecule type" value="Genomic_DNA"/>
</dbReference>
<evidence type="ECO:0000313" key="3">
    <source>
        <dbReference type="Proteomes" id="UP001383192"/>
    </source>
</evidence>
<dbReference type="AlphaFoldDB" id="A0AAW0BDH1"/>
<protein>
    <recommendedName>
        <fullName evidence="4">F-box domain-containing protein</fullName>
    </recommendedName>
</protein>
<comment type="caution">
    <text evidence="2">The sequence shown here is derived from an EMBL/GenBank/DDBJ whole genome shotgun (WGS) entry which is preliminary data.</text>
</comment>
<dbReference type="SUPFAM" id="SSF52047">
    <property type="entry name" value="RNI-like"/>
    <property type="match status" value="1"/>
</dbReference>
<gene>
    <name evidence="2" type="ORF">VNI00_016524</name>
</gene>
<organism evidence="2 3">
    <name type="scientific">Paramarasmius palmivorus</name>
    <dbReference type="NCBI Taxonomy" id="297713"/>
    <lineage>
        <taxon>Eukaryota</taxon>
        <taxon>Fungi</taxon>
        <taxon>Dikarya</taxon>
        <taxon>Basidiomycota</taxon>
        <taxon>Agaricomycotina</taxon>
        <taxon>Agaricomycetes</taxon>
        <taxon>Agaricomycetidae</taxon>
        <taxon>Agaricales</taxon>
        <taxon>Marasmiineae</taxon>
        <taxon>Marasmiaceae</taxon>
        <taxon>Paramarasmius</taxon>
    </lineage>
</organism>
<feature type="coiled-coil region" evidence="1">
    <location>
        <begin position="74"/>
        <end position="108"/>
    </location>
</feature>
<keyword evidence="1" id="KW-0175">Coiled coil</keyword>